<dbReference type="AlphaFoldDB" id="A0A125W3K1"/>
<dbReference type="RefSeq" id="WP_002402485.1">
    <property type="nucleotide sequence ID" value="NZ_GL454475.1"/>
</dbReference>
<protein>
    <submittedName>
        <fullName evidence="1">Uncharacterized protein</fullName>
    </submittedName>
</protein>
<dbReference type="GeneID" id="60894263"/>
<gene>
    <name evidence="1" type="ORF">HMPREF9498_02410</name>
</gene>
<dbReference type="HOGENOM" id="CLU_175412_0_0_9"/>
<organism evidence="1 2">
    <name type="scientific">Enterococcus faecalis TX4248</name>
    <dbReference type="NCBI Taxonomy" id="749495"/>
    <lineage>
        <taxon>Bacteria</taxon>
        <taxon>Bacillati</taxon>
        <taxon>Bacillota</taxon>
        <taxon>Bacilli</taxon>
        <taxon>Lactobacillales</taxon>
        <taxon>Enterococcaceae</taxon>
        <taxon>Enterococcus</taxon>
    </lineage>
</organism>
<reference evidence="2" key="1">
    <citation type="submission" date="2010-07" db="EMBL/GenBank/DDBJ databases">
        <authorList>
            <person name="Weinstock G."/>
            <person name="Sodergren E."/>
            <person name="Clifton S."/>
            <person name="Fulton L."/>
            <person name="Fulton B."/>
            <person name="Courtney L."/>
            <person name="Fronick C."/>
            <person name="Harrison M."/>
            <person name="Strong C."/>
            <person name="Farmer C."/>
            <person name="Delahaunty K."/>
            <person name="Markovic C."/>
            <person name="Hall O."/>
            <person name="Minx P."/>
            <person name="Tomlinson C."/>
            <person name="Mitreva M."/>
            <person name="Hou S."/>
            <person name="Chen J."/>
            <person name="Wollam A."/>
            <person name="Pepin K.H."/>
            <person name="Johnson M."/>
            <person name="Bhonagiri V."/>
            <person name="Zhang X."/>
            <person name="Suruliraj S."/>
            <person name="Warren W."/>
            <person name="Chinwalla A."/>
            <person name="Mardis E.R."/>
            <person name="Wilson R.K."/>
        </authorList>
    </citation>
    <scope>NUCLEOTIDE SEQUENCE [LARGE SCALE GENOMIC DNA]</scope>
    <source>
        <strain evidence="2">TX4248</strain>
    </source>
</reference>
<name>A0A125W3K1_ENTFL</name>
<comment type="caution">
    <text evidence="1">The sequence shown here is derived from an EMBL/GenBank/DDBJ whole genome shotgun (WGS) entry which is preliminary data.</text>
</comment>
<dbReference type="EMBL" id="AEBR01000085">
    <property type="protein sequence ID" value="EFM81979.1"/>
    <property type="molecule type" value="Genomic_DNA"/>
</dbReference>
<evidence type="ECO:0000313" key="2">
    <source>
        <dbReference type="Proteomes" id="UP000004846"/>
    </source>
</evidence>
<dbReference type="Proteomes" id="UP000004846">
    <property type="component" value="Unassembled WGS sequence"/>
</dbReference>
<evidence type="ECO:0000313" key="1">
    <source>
        <dbReference type="EMBL" id="EFM81979.1"/>
    </source>
</evidence>
<accession>A0A125W3K1</accession>
<sequence length="105" mass="12032">MNRREANTLDRYLTEPTEKLYKETYEDDPVDTTDCFGNEIADEDGVFELTFAMKCLYTGQPVLTCKKIATQDTIVDLIEELGEENVYLIEYVSSGKRYKEGLLNG</sequence>
<proteinExistence type="predicted"/>